<feature type="binding site" evidence="8">
    <location>
        <position position="98"/>
    </location>
    <ligand>
        <name>Mg(2+)</name>
        <dbReference type="ChEBI" id="CHEBI:18420"/>
    </ligand>
</feature>
<accession>A0ABW4LXV3</accession>
<dbReference type="InterPro" id="IPR013482">
    <property type="entry name" value="Molybde_CF_guanTrfase"/>
</dbReference>
<dbReference type="Proteomes" id="UP001597322">
    <property type="component" value="Unassembled WGS sequence"/>
</dbReference>
<comment type="function">
    <text evidence="8">Transfers a GMP moiety from GTP to Mo-molybdopterin (Mo-MPT) cofactor (Moco or molybdenum cofactor) to form Mo-molybdopterin guanine dinucleotide (Mo-MGD) cofactor.</text>
</comment>
<evidence type="ECO:0000259" key="9">
    <source>
        <dbReference type="Pfam" id="PF12804"/>
    </source>
</evidence>
<dbReference type="PANTHER" id="PTHR19136">
    <property type="entry name" value="MOLYBDENUM COFACTOR GUANYLYLTRANSFERASE"/>
    <property type="match status" value="1"/>
</dbReference>
<keyword evidence="3 8" id="KW-0479">Metal-binding</keyword>
<keyword evidence="7 8" id="KW-0501">Molybdenum cofactor biosynthesis</keyword>
<keyword evidence="6 8" id="KW-0342">GTP-binding</keyword>
<keyword evidence="1 8" id="KW-0963">Cytoplasm</keyword>
<comment type="domain">
    <text evidence="8">The N-terminal domain determines nucleotide recognition and specific binding, while the C-terminal domain determines the specific binding to the target protein.</text>
</comment>
<dbReference type="RefSeq" id="WP_377394967.1">
    <property type="nucleotide sequence ID" value="NZ_JBHUEQ010000002.1"/>
</dbReference>
<evidence type="ECO:0000256" key="5">
    <source>
        <dbReference type="ARBA" id="ARBA00022842"/>
    </source>
</evidence>
<protein>
    <recommendedName>
        <fullName evidence="8">Molybdenum cofactor guanylyltransferase</fullName>
        <shortName evidence="8">MoCo guanylyltransferase</shortName>
        <ecNumber evidence="8">2.7.7.77</ecNumber>
    </recommendedName>
    <alternativeName>
        <fullName evidence="8">GTP:molybdopterin guanylyltransferase</fullName>
    </alternativeName>
    <alternativeName>
        <fullName evidence="8">Mo-MPT guanylyltransferase</fullName>
    </alternativeName>
    <alternativeName>
        <fullName evidence="8">Molybdopterin guanylyltransferase</fullName>
    </alternativeName>
    <alternativeName>
        <fullName evidence="8">Molybdopterin-guanine dinucleotide synthase</fullName>
        <shortName evidence="8">MGD synthase</shortName>
    </alternativeName>
</protein>
<dbReference type="HAMAP" id="MF_00316">
    <property type="entry name" value="MobA"/>
    <property type="match status" value="1"/>
</dbReference>
<reference evidence="11" key="1">
    <citation type="journal article" date="2019" name="Int. J. Syst. Evol. Microbiol.">
        <title>The Global Catalogue of Microorganisms (GCM) 10K type strain sequencing project: providing services to taxonomists for standard genome sequencing and annotation.</title>
        <authorList>
            <consortium name="The Broad Institute Genomics Platform"/>
            <consortium name="The Broad Institute Genome Sequencing Center for Infectious Disease"/>
            <person name="Wu L."/>
            <person name="Ma J."/>
        </authorList>
    </citation>
    <scope>NUCLEOTIDE SEQUENCE [LARGE SCALE GENOMIC DNA]</scope>
    <source>
        <strain evidence="11">CG52</strain>
    </source>
</reference>
<keyword evidence="10" id="KW-0548">Nucleotidyltransferase</keyword>
<sequence length="203" mass="21735">MFPAVILAGGQSRRMGQDKATVTLAGAPLLRHVAHRLSGQTSRLAINAPASPQLDAPFHHLPDTLEGFLGPLAGILAAMRFAAHLPDQPSHVLTTAIDTPFIPLDLAPRLSGALTGDTAISVASSLGAMHPVCGLWPVRLADDLEAFLHSPEKARVKTFLSRHNTAAVEFPTLMTTAGPLDPFFNVNTREDLELAERYMEILP</sequence>
<dbReference type="GO" id="GO:0061603">
    <property type="term" value="F:molybdenum cofactor guanylyltransferase activity"/>
    <property type="evidence" value="ECO:0007669"/>
    <property type="project" value="UniProtKB-EC"/>
</dbReference>
<dbReference type="InterPro" id="IPR025877">
    <property type="entry name" value="MobA-like_NTP_Trfase"/>
</dbReference>
<proteinExistence type="inferred from homology"/>
<evidence type="ECO:0000256" key="6">
    <source>
        <dbReference type="ARBA" id="ARBA00023134"/>
    </source>
</evidence>
<evidence type="ECO:0000313" key="10">
    <source>
        <dbReference type="EMBL" id="MFD1743931.1"/>
    </source>
</evidence>
<evidence type="ECO:0000256" key="7">
    <source>
        <dbReference type="ARBA" id="ARBA00023150"/>
    </source>
</evidence>
<feature type="binding site" evidence="8">
    <location>
        <begin position="7"/>
        <end position="9"/>
    </location>
    <ligand>
        <name>GTP</name>
        <dbReference type="ChEBI" id="CHEBI:37565"/>
    </ligand>
</feature>
<dbReference type="PANTHER" id="PTHR19136:SF81">
    <property type="entry name" value="MOLYBDENUM COFACTOR GUANYLYLTRANSFERASE"/>
    <property type="match status" value="1"/>
</dbReference>
<keyword evidence="11" id="KW-1185">Reference proteome</keyword>
<comment type="subcellular location">
    <subcellularLocation>
        <location evidence="8">Cytoplasm</location>
    </subcellularLocation>
</comment>
<dbReference type="Pfam" id="PF12804">
    <property type="entry name" value="NTP_transf_3"/>
    <property type="match status" value="1"/>
</dbReference>
<feature type="binding site" evidence="8">
    <location>
        <position position="19"/>
    </location>
    <ligand>
        <name>GTP</name>
        <dbReference type="ChEBI" id="CHEBI:37565"/>
    </ligand>
</feature>
<name>A0ABW4LXV3_9HYPH</name>
<evidence type="ECO:0000256" key="2">
    <source>
        <dbReference type="ARBA" id="ARBA00022679"/>
    </source>
</evidence>
<comment type="similarity">
    <text evidence="8">Belongs to the MobA family.</text>
</comment>
<evidence type="ECO:0000256" key="3">
    <source>
        <dbReference type="ARBA" id="ARBA00022723"/>
    </source>
</evidence>
<dbReference type="EMBL" id="JBHUEQ010000002">
    <property type="protein sequence ID" value="MFD1743931.1"/>
    <property type="molecule type" value="Genomic_DNA"/>
</dbReference>
<comment type="catalytic activity">
    <reaction evidence="8">
        <text>Mo-molybdopterin + GTP + H(+) = Mo-molybdopterin guanine dinucleotide + diphosphate</text>
        <dbReference type="Rhea" id="RHEA:34243"/>
        <dbReference type="ChEBI" id="CHEBI:15378"/>
        <dbReference type="ChEBI" id="CHEBI:33019"/>
        <dbReference type="ChEBI" id="CHEBI:37565"/>
        <dbReference type="ChEBI" id="CHEBI:71302"/>
        <dbReference type="ChEBI" id="CHEBI:71310"/>
        <dbReference type="EC" id="2.7.7.77"/>
    </reaction>
</comment>
<evidence type="ECO:0000256" key="1">
    <source>
        <dbReference type="ARBA" id="ARBA00022490"/>
    </source>
</evidence>
<dbReference type="CDD" id="cd02503">
    <property type="entry name" value="MobA"/>
    <property type="match status" value="1"/>
</dbReference>
<keyword evidence="2 8" id="KW-0808">Transferase</keyword>
<gene>
    <name evidence="8 10" type="primary">mobA</name>
    <name evidence="10" type="ORF">ACFSE1_00490</name>
</gene>
<feature type="binding site" evidence="8">
    <location>
        <position position="98"/>
    </location>
    <ligand>
        <name>GTP</name>
        <dbReference type="ChEBI" id="CHEBI:37565"/>
    </ligand>
</feature>
<dbReference type="EC" id="2.7.7.77" evidence="8"/>
<dbReference type="NCBIfam" id="TIGR02665">
    <property type="entry name" value="molyb_mobA"/>
    <property type="match status" value="1"/>
</dbReference>
<comment type="caution">
    <text evidence="10">The sequence shown here is derived from an EMBL/GenBank/DDBJ whole genome shotgun (WGS) entry which is preliminary data.</text>
</comment>
<dbReference type="Gene3D" id="3.90.550.10">
    <property type="entry name" value="Spore Coat Polysaccharide Biosynthesis Protein SpsA, Chain A"/>
    <property type="match status" value="1"/>
</dbReference>
<dbReference type="InterPro" id="IPR029044">
    <property type="entry name" value="Nucleotide-diphossugar_trans"/>
</dbReference>
<feature type="binding site" evidence="8">
    <location>
        <position position="63"/>
    </location>
    <ligand>
        <name>GTP</name>
        <dbReference type="ChEBI" id="CHEBI:37565"/>
    </ligand>
</feature>
<feature type="domain" description="MobA-like NTP transferase" evidence="9">
    <location>
        <begin position="4"/>
        <end position="163"/>
    </location>
</feature>
<dbReference type="SUPFAM" id="SSF53448">
    <property type="entry name" value="Nucleotide-diphospho-sugar transferases"/>
    <property type="match status" value="1"/>
</dbReference>
<evidence type="ECO:0000256" key="8">
    <source>
        <dbReference type="HAMAP-Rule" id="MF_00316"/>
    </source>
</evidence>
<evidence type="ECO:0000256" key="4">
    <source>
        <dbReference type="ARBA" id="ARBA00022741"/>
    </source>
</evidence>
<organism evidence="10 11">
    <name type="scientific">Rhizobium helianthi</name>
    <dbReference type="NCBI Taxonomy" id="1132695"/>
    <lineage>
        <taxon>Bacteria</taxon>
        <taxon>Pseudomonadati</taxon>
        <taxon>Pseudomonadota</taxon>
        <taxon>Alphaproteobacteria</taxon>
        <taxon>Hyphomicrobiales</taxon>
        <taxon>Rhizobiaceae</taxon>
        <taxon>Rhizobium/Agrobacterium group</taxon>
        <taxon>Rhizobium</taxon>
    </lineage>
</organism>
<comment type="cofactor">
    <cofactor evidence="8">
        <name>Mg(2+)</name>
        <dbReference type="ChEBI" id="CHEBI:18420"/>
    </cofactor>
</comment>
<comment type="subunit">
    <text evidence="8">Monomer.</text>
</comment>
<keyword evidence="5 8" id="KW-0460">Magnesium</keyword>
<feature type="binding site" evidence="8">
    <location>
        <position position="47"/>
    </location>
    <ligand>
        <name>GTP</name>
        <dbReference type="ChEBI" id="CHEBI:37565"/>
    </ligand>
</feature>
<evidence type="ECO:0000313" key="11">
    <source>
        <dbReference type="Proteomes" id="UP001597322"/>
    </source>
</evidence>
<keyword evidence="4 8" id="KW-0547">Nucleotide-binding</keyword>